<dbReference type="Gene3D" id="3.30.710.10">
    <property type="entry name" value="Potassium Channel Kv1.1, Chain A"/>
    <property type="match status" value="1"/>
</dbReference>
<accession>A0ABQ8ZDP4</accession>
<comment type="caution">
    <text evidence="3">The sequence shown here is derived from an EMBL/GenBank/DDBJ whole genome shotgun (WGS) entry which is preliminary data.</text>
</comment>
<gene>
    <name evidence="3" type="ORF">M0813_11808</name>
</gene>
<evidence type="ECO:0000256" key="1">
    <source>
        <dbReference type="SAM" id="MobiDB-lite"/>
    </source>
</evidence>
<sequence>MNFGTQIESKFPTLLTSEKTKRYVDVTFYIGPNRKIFYGHRLLFAVSSPFWKKVFFSRGWKKRREEVSEVILTDLSPDLFRILYNYIYKRKITLNNENYLKIYDLAERFQMEDLKNVCTSFLVNSIKPTNALDALDDPKIFKIPQFKKQIIIFITHNLTKVFVSYDCLNKLKTSTIRYLLRSVKSLLSLKIQFNCIRNRAYYLATYLGLEINPQELFPYIKELLACLDFTDCSKEQIQEILNSKLVTKSYLDTLLKENQKLSSAKTKTNENGNEKENENENVNENEKEKSKQPNSNRIEIEIGVGENKNVPIQKTNYRKHENVTGKQNVKSTNQQNNKIPTFVYVSSSAKSILNSIQKIVKLSPAIDCKLLSSSIPELVHLKKYKSLLIQAHSKNIISEEYGDRVMKYLECTDGNVVVLYHGTAKISIDQLFPRSLNKRWIPIEDKRYQQGQYANRQNHGLIKIATEVPLNNTQKLNPLFNGINNQNFGRCAYHTDIFTKNLPKNSHLTIQTILETEEKVPLILTSKRKNYQGTLIFCNFWPLNERNNINFNKSVNNWNLLIINAIISNDQN</sequence>
<name>A0ABQ8ZDP4_9EUKA</name>
<protein>
    <submittedName>
        <fullName evidence="3">Btb/poz domain-containing</fullName>
    </submittedName>
</protein>
<dbReference type="InterPro" id="IPR000210">
    <property type="entry name" value="BTB/POZ_dom"/>
</dbReference>
<organism evidence="3 4">
    <name type="scientific">Anaeramoeba flamelloides</name>
    <dbReference type="NCBI Taxonomy" id="1746091"/>
    <lineage>
        <taxon>Eukaryota</taxon>
        <taxon>Metamonada</taxon>
        <taxon>Anaeramoebidae</taxon>
        <taxon>Anaeramoeba</taxon>
    </lineage>
</organism>
<dbReference type="PANTHER" id="PTHR24410">
    <property type="entry name" value="HL07962P-RELATED"/>
    <property type="match status" value="1"/>
</dbReference>
<proteinExistence type="predicted"/>
<reference evidence="3" key="1">
    <citation type="submission" date="2022-08" db="EMBL/GenBank/DDBJ databases">
        <title>Novel sulfate-reducing endosymbionts in the free-living metamonad Anaeramoeba.</title>
        <authorList>
            <person name="Jerlstrom-Hultqvist J."/>
            <person name="Cepicka I."/>
            <person name="Gallot-Lavallee L."/>
            <person name="Salas-Leiva D."/>
            <person name="Curtis B.A."/>
            <person name="Zahonova K."/>
            <person name="Pipaliya S."/>
            <person name="Dacks J."/>
            <person name="Roger A.J."/>
        </authorList>
    </citation>
    <scope>NUCLEOTIDE SEQUENCE</scope>
    <source>
        <strain evidence="3">Schooner1</strain>
    </source>
</reference>
<dbReference type="InterPro" id="IPR011333">
    <property type="entry name" value="SKP1/BTB/POZ_sf"/>
</dbReference>
<feature type="compositionally biased region" description="Basic and acidic residues" evidence="1">
    <location>
        <begin position="272"/>
        <end position="291"/>
    </location>
</feature>
<evidence type="ECO:0000313" key="3">
    <source>
        <dbReference type="EMBL" id="KAJ6255022.1"/>
    </source>
</evidence>
<dbReference type="Pfam" id="PF00651">
    <property type="entry name" value="BTB"/>
    <property type="match status" value="1"/>
</dbReference>
<dbReference type="PANTHER" id="PTHR24410:SF23">
    <property type="entry name" value="BTB DOMAIN-CONTAINING PROTEIN-RELATED"/>
    <property type="match status" value="1"/>
</dbReference>
<evidence type="ECO:0000259" key="2">
    <source>
        <dbReference type="PROSITE" id="PS50097"/>
    </source>
</evidence>
<dbReference type="SMART" id="SM00225">
    <property type="entry name" value="BTB"/>
    <property type="match status" value="1"/>
</dbReference>
<dbReference type="EMBL" id="JAOAOG010000015">
    <property type="protein sequence ID" value="KAJ6255022.1"/>
    <property type="molecule type" value="Genomic_DNA"/>
</dbReference>
<feature type="region of interest" description="Disordered" evidence="1">
    <location>
        <begin position="262"/>
        <end position="300"/>
    </location>
</feature>
<keyword evidence="4" id="KW-1185">Reference proteome</keyword>
<dbReference type="Proteomes" id="UP001150062">
    <property type="component" value="Unassembled WGS sequence"/>
</dbReference>
<dbReference type="InterPro" id="IPR051481">
    <property type="entry name" value="BTB-POZ/Galectin-3-binding"/>
</dbReference>
<dbReference type="PROSITE" id="PS50097">
    <property type="entry name" value="BTB"/>
    <property type="match status" value="1"/>
</dbReference>
<dbReference type="SUPFAM" id="SSF54695">
    <property type="entry name" value="POZ domain"/>
    <property type="match status" value="1"/>
</dbReference>
<evidence type="ECO:0000313" key="4">
    <source>
        <dbReference type="Proteomes" id="UP001150062"/>
    </source>
</evidence>
<feature type="domain" description="BTB" evidence="2">
    <location>
        <begin position="24"/>
        <end position="96"/>
    </location>
</feature>